<dbReference type="EMBL" id="CP010836">
    <property type="protein sequence ID" value="AJP70588.1"/>
    <property type="molecule type" value="Genomic_DNA"/>
</dbReference>
<keyword evidence="3" id="KW-1185">Reference proteome</keyword>
<evidence type="ECO:0000313" key="3">
    <source>
        <dbReference type="Proteomes" id="UP000032300"/>
    </source>
</evidence>
<dbReference type="Gene3D" id="2.180.10.10">
    <property type="entry name" value="RHS repeat-associated core"/>
    <property type="match status" value="1"/>
</dbReference>
<dbReference type="RefSeq" id="WP_044329676.1">
    <property type="nucleotide sequence ID" value="NZ_CP010836.1"/>
</dbReference>
<dbReference type="Proteomes" id="UP000032300">
    <property type="component" value="Chromosome"/>
</dbReference>
<sequence>MKMLIGLCALLTTSEACAQETTTYTYDALGRLVTSKTQDGPNHNTETTIAFDNAGNRTNYQVTGATGSPSNALKVVVVPLNGFTVIPIRNPWAAR</sequence>
<feature type="chain" id="PRO_5031187997" description="RHS repeat protein" evidence="1">
    <location>
        <begin position="19"/>
        <end position="95"/>
    </location>
</feature>
<keyword evidence="1" id="KW-0732">Signal</keyword>
<evidence type="ECO:0000256" key="1">
    <source>
        <dbReference type="SAM" id="SignalP"/>
    </source>
</evidence>
<dbReference type="AlphaFoldDB" id="A0A7U5BE82"/>
<reference evidence="2 3" key="2">
    <citation type="submission" date="2015-02" db="EMBL/GenBank/DDBJ databases">
        <title>The complete genome of Sphingomonas hengshuiensis sp. WHSC-8 isolated from soil of Hengshui Lake.</title>
        <authorList>
            <person name="Wei S."/>
            <person name="Guo J."/>
            <person name="Su C."/>
            <person name="Wu R."/>
            <person name="Zhang Z."/>
            <person name="Liang K."/>
            <person name="Li H."/>
            <person name="Wang T."/>
            <person name="Liu H."/>
            <person name="Zhang C."/>
            <person name="Li Z."/>
            <person name="Wang Q."/>
            <person name="Meng J."/>
        </authorList>
    </citation>
    <scope>NUCLEOTIDE SEQUENCE [LARGE SCALE GENOMIC DNA]</scope>
    <source>
        <strain evidence="2 3">WHSC-8</strain>
    </source>
</reference>
<accession>A0A7U5BE82</accession>
<proteinExistence type="predicted"/>
<dbReference type="Pfam" id="PF05593">
    <property type="entry name" value="RHS_repeat"/>
    <property type="match status" value="1"/>
</dbReference>
<gene>
    <name evidence="2" type="ORF">TS85_00200</name>
</gene>
<feature type="signal peptide" evidence="1">
    <location>
        <begin position="1"/>
        <end position="18"/>
    </location>
</feature>
<evidence type="ECO:0008006" key="4">
    <source>
        <dbReference type="Google" id="ProtNLM"/>
    </source>
</evidence>
<evidence type="ECO:0000313" key="2">
    <source>
        <dbReference type="EMBL" id="AJP70588.1"/>
    </source>
</evidence>
<protein>
    <recommendedName>
        <fullName evidence="4">RHS repeat protein</fullName>
    </recommendedName>
</protein>
<reference evidence="2 3" key="1">
    <citation type="journal article" date="2015" name="Int. J. Syst. Evol. Microbiol.">
        <title>Sphingomonas hengshuiensis sp. nov., isolated from lake wetland.</title>
        <authorList>
            <person name="Wei S."/>
            <person name="Wang T."/>
            <person name="Liu H."/>
            <person name="Zhang C."/>
            <person name="Guo J."/>
            <person name="Wang Q."/>
            <person name="Liang K."/>
            <person name="Zhang Z."/>
        </authorList>
    </citation>
    <scope>NUCLEOTIDE SEQUENCE [LARGE SCALE GENOMIC DNA]</scope>
    <source>
        <strain evidence="2 3">WHSC-8</strain>
    </source>
</reference>
<organism evidence="2 3">
    <name type="scientific">Sphingomonas hengshuiensis</name>
    <dbReference type="NCBI Taxonomy" id="1609977"/>
    <lineage>
        <taxon>Bacteria</taxon>
        <taxon>Pseudomonadati</taxon>
        <taxon>Pseudomonadota</taxon>
        <taxon>Alphaproteobacteria</taxon>
        <taxon>Sphingomonadales</taxon>
        <taxon>Sphingomonadaceae</taxon>
        <taxon>Sphingomonas</taxon>
    </lineage>
</organism>
<dbReference type="KEGG" id="sphi:TS85_00200"/>
<dbReference type="InterPro" id="IPR031325">
    <property type="entry name" value="RHS_repeat"/>
</dbReference>
<dbReference type="InterPro" id="IPR006530">
    <property type="entry name" value="YD"/>
</dbReference>
<name>A0A7U5BE82_9SPHN</name>
<dbReference type="NCBIfam" id="TIGR01643">
    <property type="entry name" value="YD_repeat_2x"/>
    <property type="match status" value="1"/>
</dbReference>